<evidence type="ECO:0000259" key="1">
    <source>
        <dbReference type="Pfam" id="PF13843"/>
    </source>
</evidence>
<dbReference type="EMBL" id="JAPWTJ010000901">
    <property type="protein sequence ID" value="KAJ8974963.1"/>
    <property type="molecule type" value="Genomic_DNA"/>
</dbReference>
<dbReference type="PANTHER" id="PTHR46599">
    <property type="entry name" value="PIGGYBAC TRANSPOSABLE ELEMENT-DERIVED PROTEIN 4"/>
    <property type="match status" value="1"/>
</dbReference>
<keyword evidence="3" id="KW-1185">Reference proteome</keyword>
<gene>
    <name evidence="2" type="ORF">NQ317_008254</name>
</gene>
<proteinExistence type="predicted"/>
<evidence type="ECO:0000313" key="3">
    <source>
        <dbReference type="Proteomes" id="UP001162164"/>
    </source>
</evidence>
<organism evidence="2 3">
    <name type="scientific">Molorchus minor</name>
    <dbReference type="NCBI Taxonomy" id="1323400"/>
    <lineage>
        <taxon>Eukaryota</taxon>
        <taxon>Metazoa</taxon>
        <taxon>Ecdysozoa</taxon>
        <taxon>Arthropoda</taxon>
        <taxon>Hexapoda</taxon>
        <taxon>Insecta</taxon>
        <taxon>Pterygota</taxon>
        <taxon>Neoptera</taxon>
        <taxon>Endopterygota</taxon>
        <taxon>Coleoptera</taxon>
        <taxon>Polyphaga</taxon>
        <taxon>Cucujiformia</taxon>
        <taxon>Chrysomeloidea</taxon>
        <taxon>Cerambycidae</taxon>
        <taxon>Lamiinae</taxon>
        <taxon>Monochamini</taxon>
        <taxon>Molorchus</taxon>
    </lineage>
</organism>
<reference evidence="2" key="1">
    <citation type="journal article" date="2023" name="Insect Mol. Biol.">
        <title>Genome sequencing provides insights into the evolution of gene families encoding plant cell wall-degrading enzymes in longhorned beetles.</title>
        <authorList>
            <person name="Shin N.R."/>
            <person name="Okamura Y."/>
            <person name="Kirsch R."/>
            <person name="Pauchet Y."/>
        </authorList>
    </citation>
    <scope>NUCLEOTIDE SEQUENCE</scope>
    <source>
        <strain evidence="2">MMC_N1</strain>
    </source>
</reference>
<dbReference type="PANTHER" id="PTHR46599:SF6">
    <property type="entry name" value="DUAL SPECIFICITY PHOSPHATASE 26"/>
    <property type="match status" value="1"/>
</dbReference>
<dbReference type="Pfam" id="PF13843">
    <property type="entry name" value="DDE_Tnp_1_7"/>
    <property type="match status" value="1"/>
</dbReference>
<dbReference type="Proteomes" id="UP001162164">
    <property type="component" value="Unassembled WGS sequence"/>
</dbReference>
<sequence length="168" mass="18877">MSQVSTVITIPIRNSSRKKTYKTLGSRTIKIAPILNTGRNITMDNYFISVPLAQDLLAVRTTIVATLRKNKKEIPLIFLDWKNRPAPSSMFGFQKDAILVSYKRKPNKNVLLLSTFHSGDINDPQSRETQKPETVTFYNLTKGGADVVDELKIQLLCIQVLLPVAFAN</sequence>
<dbReference type="InterPro" id="IPR029526">
    <property type="entry name" value="PGBD"/>
</dbReference>
<name>A0ABQ9JBE6_9CUCU</name>
<protein>
    <recommendedName>
        <fullName evidence="1">PiggyBac transposable element-derived protein domain-containing protein</fullName>
    </recommendedName>
</protein>
<evidence type="ECO:0000313" key="2">
    <source>
        <dbReference type="EMBL" id="KAJ8974963.1"/>
    </source>
</evidence>
<accession>A0ABQ9JBE6</accession>
<comment type="caution">
    <text evidence="2">The sequence shown here is derived from an EMBL/GenBank/DDBJ whole genome shotgun (WGS) entry which is preliminary data.</text>
</comment>
<feature type="domain" description="PiggyBac transposable element-derived protein" evidence="1">
    <location>
        <begin position="32"/>
        <end position="152"/>
    </location>
</feature>